<organism evidence="5 6">
    <name type="scientific">Rhizophlyctis rosea</name>
    <dbReference type="NCBI Taxonomy" id="64517"/>
    <lineage>
        <taxon>Eukaryota</taxon>
        <taxon>Fungi</taxon>
        <taxon>Fungi incertae sedis</taxon>
        <taxon>Chytridiomycota</taxon>
        <taxon>Chytridiomycota incertae sedis</taxon>
        <taxon>Chytridiomycetes</taxon>
        <taxon>Rhizophlyctidales</taxon>
        <taxon>Rhizophlyctidaceae</taxon>
        <taxon>Rhizophlyctis</taxon>
    </lineage>
</organism>
<evidence type="ECO:0000313" key="5">
    <source>
        <dbReference type="EMBL" id="KAJ3050739.1"/>
    </source>
</evidence>
<dbReference type="Pfam" id="PF05426">
    <property type="entry name" value="Alginate_lyase"/>
    <property type="match status" value="1"/>
</dbReference>
<dbReference type="AlphaFoldDB" id="A0AAD5SC17"/>
<dbReference type="InterPro" id="IPR008929">
    <property type="entry name" value="Chondroitin_lyas"/>
</dbReference>
<evidence type="ECO:0000256" key="2">
    <source>
        <dbReference type="ARBA" id="ARBA00023239"/>
    </source>
</evidence>
<dbReference type="SUPFAM" id="SSF48230">
    <property type="entry name" value="Chondroitin AC/alginate lyase"/>
    <property type="match status" value="1"/>
</dbReference>
<dbReference type="InterPro" id="IPR008397">
    <property type="entry name" value="Alginate_lyase_dom"/>
</dbReference>
<dbReference type="Gene3D" id="1.50.10.100">
    <property type="entry name" value="Chondroitin AC/alginate lyase"/>
    <property type="match status" value="1"/>
</dbReference>
<gene>
    <name evidence="5" type="ORF">HK097_008260</name>
</gene>
<dbReference type="Proteomes" id="UP001212841">
    <property type="component" value="Unassembled WGS sequence"/>
</dbReference>
<name>A0AAD5SC17_9FUNG</name>
<dbReference type="EMBL" id="JADGJD010000477">
    <property type="protein sequence ID" value="KAJ3050739.1"/>
    <property type="molecule type" value="Genomic_DNA"/>
</dbReference>
<keyword evidence="6" id="KW-1185">Reference proteome</keyword>
<feature type="chain" id="PRO_5042162901" description="Alginate lyase domain-containing protein" evidence="3">
    <location>
        <begin position="23"/>
        <end position="458"/>
    </location>
</feature>
<feature type="signal peptide" evidence="3">
    <location>
        <begin position="1"/>
        <end position="22"/>
    </location>
</feature>
<keyword evidence="1 3" id="KW-0732">Signal</keyword>
<comment type="caution">
    <text evidence="5">The sequence shown here is derived from an EMBL/GenBank/DDBJ whole genome shotgun (WGS) entry which is preliminary data.</text>
</comment>
<evidence type="ECO:0000313" key="6">
    <source>
        <dbReference type="Proteomes" id="UP001212841"/>
    </source>
</evidence>
<proteinExistence type="predicted"/>
<reference evidence="5" key="1">
    <citation type="submission" date="2020-05" db="EMBL/GenBank/DDBJ databases">
        <title>Phylogenomic resolution of chytrid fungi.</title>
        <authorList>
            <person name="Stajich J.E."/>
            <person name="Amses K."/>
            <person name="Simmons R."/>
            <person name="Seto K."/>
            <person name="Myers J."/>
            <person name="Bonds A."/>
            <person name="Quandt C.A."/>
            <person name="Barry K."/>
            <person name="Liu P."/>
            <person name="Grigoriev I."/>
            <person name="Longcore J.E."/>
            <person name="James T.Y."/>
        </authorList>
    </citation>
    <scope>NUCLEOTIDE SEQUENCE</scope>
    <source>
        <strain evidence="5">JEL0318</strain>
    </source>
</reference>
<dbReference type="GO" id="GO:0016829">
    <property type="term" value="F:lyase activity"/>
    <property type="evidence" value="ECO:0007669"/>
    <property type="project" value="UniProtKB-KW"/>
</dbReference>
<keyword evidence="2" id="KW-0456">Lyase</keyword>
<accession>A0AAD5SC17</accession>
<sequence>MRKTLHPLNLLLAATHLLVAHAKIYPIDSQGQPLPGAIETYYMDAENLWLNRDLYRSGRRELNPAINRIIRIATEASNDPTTYTVTAKPSNLLPPSNDIHDFYSLGRYYWPNGNTTDGLPYVRKDGLFNPEIYDLPDTAWLQVVINDVWACGLSYFYTGNETFVETGLKRLRDWFINENTKMNPNLNYAAWVKGTPAITDATPVTPGPGLLDLSKIYLLVDGISLLRTSPTFTPSDLQALQTWFRSYLSWLLTSPRGRGESTALNNQGTWYDIQLLSLYLLLSDSTSASSLIKNSTIPRMTSQIMPDGSMPLEQARADSWHYSTFAAEALFVVGDLAKNTGVGVFGFQTGDGRSLKRVIDYLVPYALNGGQGWPVPNSGNFSMDEIIELCKEAYIVYKDQKYLDAANQLQGNSPQTWNPMRLWAPYNVFDVPAASDATVKRWSVAALAAIAAVWACVM</sequence>
<protein>
    <recommendedName>
        <fullName evidence="4">Alginate lyase domain-containing protein</fullName>
    </recommendedName>
</protein>
<dbReference type="GO" id="GO:0042597">
    <property type="term" value="C:periplasmic space"/>
    <property type="evidence" value="ECO:0007669"/>
    <property type="project" value="InterPro"/>
</dbReference>
<evidence type="ECO:0000256" key="3">
    <source>
        <dbReference type="SAM" id="SignalP"/>
    </source>
</evidence>
<evidence type="ECO:0000259" key="4">
    <source>
        <dbReference type="Pfam" id="PF05426"/>
    </source>
</evidence>
<evidence type="ECO:0000256" key="1">
    <source>
        <dbReference type="ARBA" id="ARBA00022729"/>
    </source>
</evidence>
<feature type="domain" description="Alginate lyase" evidence="4">
    <location>
        <begin position="91"/>
        <end position="368"/>
    </location>
</feature>